<evidence type="ECO:0000313" key="1">
    <source>
        <dbReference type="EMBL" id="KAH1179216.1"/>
    </source>
</evidence>
<sequence length="125" mass="13901">MLPRGQAGPTAICGCSRSKLVWPWDERQQRGGSAFLRGRSCLGLSPELLSTRSVMGRGQICSFEGLALILQEWQLQSIAGSSLVQATWPQQKEGPQGACSYFHRWRNRPYPSGRSEITELCSTWS</sequence>
<dbReference type="PROSITE" id="PS51257">
    <property type="entry name" value="PROKAR_LIPOPROTEIN"/>
    <property type="match status" value="1"/>
</dbReference>
<gene>
    <name evidence="1" type="ORF">KIL84_021799</name>
</gene>
<comment type="caution">
    <text evidence="1">The sequence shown here is derived from an EMBL/GenBank/DDBJ whole genome shotgun (WGS) entry which is preliminary data.</text>
</comment>
<keyword evidence="2" id="KW-1185">Reference proteome</keyword>
<reference evidence="1" key="1">
    <citation type="submission" date="2021-09" db="EMBL/GenBank/DDBJ databases">
        <title>The genome of Mauremys mutica provides insights into the evolution of semi-aquatic lifestyle.</title>
        <authorList>
            <person name="Gong S."/>
            <person name="Gao Y."/>
        </authorList>
    </citation>
    <scope>NUCLEOTIDE SEQUENCE</scope>
    <source>
        <strain evidence="1">MM-2020</strain>
        <tissue evidence="1">Muscle</tissue>
    </source>
</reference>
<evidence type="ECO:0000313" key="2">
    <source>
        <dbReference type="Proteomes" id="UP000827986"/>
    </source>
</evidence>
<name>A0A9D3XGF3_9SAUR</name>
<organism evidence="1 2">
    <name type="scientific">Mauremys mutica</name>
    <name type="common">yellowpond turtle</name>
    <dbReference type="NCBI Taxonomy" id="74926"/>
    <lineage>
        <taxon>Eukaryota</taxon>
        <taxon>Metazoa</taxon>
        <taxon>Chordata</taxon>
        <taxon>Craniata</taxon>
        <taxon>Vertebrata</taxon>
        <taxon>Euteleostomi</taxon>
        <taxon>Archelosauria</taxon>
        <taxon>Testudinata</taxon>
        <taxon>Testudines</taxon>
        <taxon>Cryptodira</taxon>
        <taxon>Durocryptodira</taxon>
        <taxon>Testudinoidea</taxon>
        <taxon>Geoemydidae</taxon>
        <taxon>Geoemydinae</taxon>
        <taxon>Mauremys</taxon>
    </lineage>
</organism>
<dbReference type="AlphaFoldDB" id="A0A9D3XGF3"/>
<accession>A0A9D3XGF3</accession>
<dbReference type="EMBL" id="JAHDVG010000472">
    <property type="protein sequence ID" value="KAH1179216.1"/>
    <property type="molecule type" value="Genomic_DNA"/>
</dbReference>
<proteinExistence type="predicted"/>
<dbReference type="Proteomes" id="UP000827986">
    <property type="component" value="Unassembled WGS sequence"/>
</dbReference>
<protein>
    <submittedName>
        <fullName evidence="1">Uncharacterized protein</fullName>
    </submittedName>
</protein>